<organism evidence="2">
    <name type="scientific">uncultured Arthrobacter sp</name>
    <dbReference type="NCBI Taxonomy" id="114050"/>
    <lineage>
        <taxon>Bacteria</taxon>
        <taxon>Bacillati</taxon>
        <taxon>Actinomycetota</taxon>
        <taxon>Actinomycetes</taxon>
        <taxon>Micrococcales</taxon>
        <taxon>Micrococcaceae</taxon>
        <taxon>Arthrobacter</taxon>
        <taxon>environmental samples</taxon>
    </lineage>
</organism>
<dbReference type="AlphaFoldDB" id="A0A6J4HWA5"/>
<reference evidence="2" key="1">
    <citation type="submission" date="2020-02" db="EMBL/GenBank/DDBJ databases">
        <authorList>
            <person name="Meier V. D."/>
        </authorList>
    </citation>
    <scope>NUCLEOTIDE SEQUENCE</scope>
    <source>
        <strain evidence="2">AVDCRST_MAG83</strain>
    </source>
</reference>
<accession>A0A6J4HWA5</accession>
<proteinExistence type="predicted"/>
<name>A0A6J4HWA5_9MICC</name>
<evidence type="ECO:0000256" key="1">
    <source>
        <dbReference type="SAM" id="MobiDB-lite"/>
    </source>
</evidence>
<dbReference type="EMBL" id="CADCTE010000079">
    <property type="protein sequence ID" value="CAA9235517.1"/>
    <property type="molecule type" value="Genomic_DNA"/>
</dbReference>
<gene>
    <name evidence="2" type="ORF">AVDCRST_MAG83-1338</name>
</gene>
<protein>
    <submittedName>
        <fullName evidence="2">Uncharacterized protein</fullName>
    </submittedName>
</protein>
<feature type="compositionally biased region" description="Basic and acidic residues" evidence="1">
    <location>
        <begin position="1"/>
        <end position="12"/>
    </location>
</feature>
<sequence>MEHREDTIEERSPACPPPWFTKPGRAARTRYPIWKEETP</sequence>
<evidence type="ECO:0000313" key="2">
    <source>
        <dbReference type="EMBL" id="CAA9235517.1"/>
    </source>
</evidence>
<feature type="region of interest" description="Disordered" evidence="1">
    <location>
        <begin position="1"/>
        <end position="39"/>
    </location>
</feature>